<comment type="caution">
    <text evidence="6">The sequence shown here is derived from an EMBL/GenBank/DDBJ whole genome shotgun (WGS) entry which is preliminary data.</text>
</comment>
<dbReference type="PANTHER" id="PTHR14140">
    <property type="entry name" value="E3 UBIQUITIN-PROTEIN LIGASE UHRF-RELATED"/>
    <property type="match status" value="1"/>
</dbReference>
<evidence type="ECO:0000256" key="1">
    <source>
        <dbReference type="ARBA" id="ARBA00022723"/>
    </source>
</evidence>
<keyword evidence="7" id="KW-1185">Reference proteome</keyword>
<dbReference type="InterPro" id="IPR001841">
    <property type="entry name" value="Znf_RING"/>
</dbReference>
<dbReference type="InterPro" id="IPR013083">
    <property type="entry name" value="Znf_RING/FYVE/PHD"/>
</dbReference>
<feature type="domain" description="RING-type" evidence="5">
    <location>
        <begin position="15"/>
        <end position="71"/>
    </location>
</feature>
<evidence type="ECO:0000313" key="6">
    <source>
        <dbReference type="EMBL" id="KAF5803492.1"/>
    </source>
</evidence>
<dbReference type="Gramene" id="mRNA:HanXRQr2_Chr06g0271921">
    <property type="protein sequence ID" value="mRNA:HanXRQr2_Chr06g0271921"/>
    <property type="gene ID" value="HanXRQr2_Chr06g0271921"/>
</dbReference>
<organism evidence="6 7">
    <name type="scientific">Helianthus annuus</name>
    <name type="common">Common sunflower</name>
    <dbReference type="NCBI Taxonomy" id="4232"/>
    <lineage>
        <taxon>Eukaryota</taxon>
        <taxon>Viridiplantae</taxon>
        <taxon>Streptophyta</taxon>
        <taxon>Embryophyta</taxon>
        <taxon>Tracheophyta</taxon>
        <taxon>Spermatophyta</taxon>
        <taxon>Magnoliopsida</taxon>
        <taxon>eudicotyledons</taxon>
        <taxon>Gunneridae</taxon>
        <taxon>Pentapetalae</taxon>
        <taxon>asterids</taxon>
        <taxon>campanulids</taxon>
        <taxon>Asterales</taxon>
        <taxon>Asteraceae</taxon>
        <taxon>Asteroideae</taxon>
        <taxon>Heliantheae alliance</taxon>
        <taxon>Heliantheae</taxon>
        <taxon>Helianthus</taxon>
    </lineage>
</organism>
<name>A0A9K3IV02_HELAN</name>
<evidence type="ECO:0000313" key="7">
    <source>
        <dbReference type="Proteomes" id="UP000215914"/>
    </source>
</evidence>
<dbReference type="InterPro" id="IPR045134">
    <property type="entry name" value="UHRF1/2-like"/>
</dbReference>
<dbReference type="Pfam" id="PF13445">
    <property type="entry name" value="zf-RING_UBOX"/>
    <property type="match status" value="1"/>
</dbReference>
<dbReference type="GO" id="GO:0008270">
    <property type="term" value="F:zinc ion binding"/>
    <property type="evidence" value="ECO:0007669"/>
    <property type="project" value="UniProtKB-KW"/>
</dbReference>
<dbReference type="PROSITE" id="PS50089">
    <property type="entry name" value="ZF_RING_2"/>
    <property type="match status" value="1"/>
</dbReference>
<gene>
    <name evidence="6" type="ORF">HanXRQr2_Chr06g0271921</name>
</gene>
<accession>A0A9K3IV02</accession>
<keyword evidence="1" id="KW-0479">Metal-binding</keyword>
<dbReference type="Proteomes" id="UP000215914">
    <property type="component" value="Unassembled WGS sequence"/>
</dbReference>
<keyword evidence="3" id="KW-0862">Zinc</keyword>
<dbReference type="AlphaFoldDB" id="A0A9K3IV02"/>
<evidence type="ECO:0000256" key="2">
    <source>
        <dbReference type="ARBA" id="ARBA00022771"/>
    </source>
</evidence>
<dbReference type="PROSITE" id="PS00518">
    <property type="entry name" value="ZF_RING_1"/>
    <property type="match status" value="1"/>
</dbReference>
<proteinExistence type="predicted"/>
<reference evidence="6" key="2">
    <citation type="submission" date="2020-06" db="EMBL/GenBank/DDBJ databases">
        <title>Helianthus annuus Genome sequencing and assembly Release 2.</title>
        <authorList>
            <person name="Gouzy J."/>
            <person name="Langlade N."/>
            <person name="Munos S."/>
        </authorList>
    </citation>
    <scope>NUCLEOTIDE SEQUENCE</scope>
    <source>
        <tissue evidence="6">Leaves</tissue>
    </source>
</reference>
<sequence length="103" mass="11788">MSVSERLLKEFCYLICHKVMTQSLTTPCAHNFCKSCLQDAFAGQTFIKERNCKGRRTLRAQKNVMRCPPCSNDISEYLQNPQVGVTWQLVALFHSSYLCLGFC</sequence>
<evidence type="ECO:0000256" key="3">
    <source>
        <dbReference type="ARBA" id="ARBA00022833"/>
    </source>
</evidence>
<evidence type="ECO:0000256" key="4">
    <source>
        <dbReference type="PROSITE-ProRule" id="PRU00175"/>
    </source>
</evidence>
<dbReference type="EMBL" id="MNCJ02000321">
    <property type="protein sequence ID" value="KAF5803492.1"/>
    <property type="molecule type" value="Genomic_DNA"/>
</dbReference>
<dbReference type="PANTHER" id="PTHR14140:SF44">
    <property type="entry name" value="RING-TYPE E3 UBIQUITIN TRANSFERASE"/>
    <property type="match status" value="1"/>
</dbReference>
<protein>
    <submittedName>
        <fullName evidence="6">Transcription factor C2H2 family</fullName>
    </submittedName>
</protein>
<dbReference type="SUPFAM" id="SSF57850">
    <property type="entry name" value="RING/U-box"/>
    <property type="match status" value="1"/>
</dbReference>
<reference evidence="6" key="1">
    <citation type="journal article" date="2017" name="Nature">
        <title>The sunflower genome provides insights into oil metabolism, flowering and Asterid evolution.</title>
        <authorList>
            <person name="Badouin H."/>
            <person name="Gouzy J."/>
            <person name="Grassa C.J."/>
            <person name="Murat F."/>
            <person name="Staton S.E."/>
            <person name="Cottret L."/>
            <person name="Lelandais-Briere C."/>
            <person name="Owens G.L."/>
            <person name="Carrere S."/>
            <person name="Mayjonade B."/>
            <person name="Legrand L."/>
            <person name="Gill N."/>
            <person name="Kane N.C."/>
            <person name="Bowers J.E."/>
            <person name="Hubner S."/>
            <person name="Bellec A."/>
            <person name="Berard A."/>
            <person name="Berges H."/>
            <person name="Blanchet N."/>
            <person name="Boniface M.C."/>
            <person name="Brunel D."/>
            <person name="Catrice O."/>
            <person name="Chaidir N."/>
            <person name="Claudel C."/>
            <person name="Donnadieu C."/>
            <person name="Faraut T."/>
            <person name="Fievet G."/>
            <person name="Helmstetter N."/>
            <person name="King M."/>
            <person name="Knapp S.J."/>
            <person name="Lai Z."/>
            <person name="Le Paslier M.C."/>
            <person name="Lippi Y."/>
            <person name="Lorenzon L."/>
            <person name="Mandel J.R."/>
            <person name="Marage G."/>
            <person name="Marchand G."/>
            <person name="Marquand E."/>
            <person name="Bret-Mestries E."/>
            <person name="Morien E."/>
            <person name="Nambeesan S."/>
            <person name="Nguyen T."/>
            <person name="Pegot-Espagnet P."/>
            <person name="Pouilly N."/>
            <person name="Raftis F."/>
            <person name="Sallet E."/>
            <person name="Schiex T."/>
            <person name="Thomas J."/>
            <person name="Vandecasteele C."/>
            <person name="Vares D."/>
            <person name="Vear F."/>
            <person name="Vautrin S."/>
            <person name="Crespi M."/>
            <person name="Mangin B."/>
            <person name="Burke J.M."/>
            <person name="Salse J."/>
            <person name="Munos S."/>
            <person name="Vincourt P."/>
            <person name="Rieseberg L.H."/>
            <person name="Langlade N.B."/>
        </authorList>
    </citation>
    <scope>NUCLEOTIDE SEQUENCE</scope>
    <source>
        <tissue evidence="6">Leaves</tissue>
    </source>
</reference>
<dbReference type="InterPro" id="IPR017907">
    <property type="entry name" value="Znf_RING_CS"/>
</dbReference>
<evidence type="ECO:0000259" key="5">
    <source>
        <dbReference type="PROSITE" id="PS50089"/>
    </source>
</evidence>
<dbReference type="Gene3D" id="3.30.40.10">
    <property type="entry name" value="Zinc/RING finger domain, C3HC4 (zinc finger)"/>
    <property type="match status" value="1"/>
</dbReference>
<keyword evidence="2 4" id="KW-0863">Zinc-finger</keyword>
<dbReference type="InterPro" id="IPR027370">
    <property type="entry name" value="Znf-RING_euk"/>
</dbReference>